<keyword evidence="3" id="KW-1185">Reference proteome</keyword>
<dbReference type="CDD" id="cd04301">
    <property type="entry name" value="NAT_SF"/>
    <property type="match status" value="1"/>
</dbReference>
<dbReference type="HOGENOM" id="CLU_105788_3_0_7"/>
<dbReference type="PROSITE" id="PS51186">
    <property type="entry name" value="GNAT"/>
    <property type="match status" value="1"/>
</dbReference>
<dbReference type="OrthoDB" id="9807426at2"/>
<keyword evidence="2" id="KW-0808">Transferase</keyword>
<organism evidence="2 3">
    <name type="scientific">Syntrophobacter fumaroxidans (strain DSM 10017 / MPOB)</name>
    <dbReference type="NCBI Taxonomy" id="335543"/>
    <lineage>
        <taxon>Bacteria</taxon>
        <taxon>Pseudomonadati</taxon>
        <taxon>Thermodesulfobacteriota</taxon>
        <taxon>Syntrophobacteria</taxon>
        <taxon>Syntrophobacterales</taxon>
        <taxon>Syntrophobacteraceae</taxon>
        <taxon>Syntrophobacter</taxon>
    </lineage>
</organism>
<dbReference type="InterPro" id="IPR016181">
    <property type="entry name" value="Acyl_CoA_acyltransferase"/>
</dbReference>
<dbReference type="GO" id="GO:0016747">
    <property type="term" value="F:acyltransferase activity, transferring groups other than amino-acyl groups"/>
    <property type="evidence" value="ECO:0007669"/>
    <property type="project" value="InterPro"/>
</dbReference>
<dbReference type="Proteomes" id="UP000001784">
    <property type="component" value="Chromosome"/>
</dbReference>
<dbReference type="Gene3D" id="3.40.630.30">
    <property type="match status" value="1"/>
</dbReference>
<dbReference type="InParanoid" id="A0LIB1"/>
<accession>A0LIB1</accession>
<name>A0LIB1_SYNFM</name>
<dbReference type="STRING" id="335543.Sfum_1474"/>
<dbReference type="InterPro" id="IPR000182">
    <property type="entry name" value="GNAT_dom"/>
</dbReference>
<sequence length="206" mass="23038">MLRHKLHTAGRTAHDLYPVRGRPDMIDARNYRVEDKLKNGAVVTIRAIRPDDRNRIVEAFGHLERETIYSRFFRYKSQLTDEELRAFTEADFKNVVALVVTIPAGGEDETVIGSGSYVLYGPSDAQGRAEVAFTVEEDYQGQGIASRILKHLVDIAREQGVLRFEAEVLAENRAMLTVFAHSGLPMKTSLEEGVVYVSLSLQAQAS</sequence>
<proteinExistence type="predicted"/>
<dbReference type="KEGG" id="sfu:Sfum_1474"/>
<gene>
    <name evidence="2" type="ordered locus">Sfum_1474</name>
</gene>
<dbReference type="SUPFAM" id="SSF55729">
    <property type="entry name" value="Acyl-CoA N-acyltransferases (Nat)"/>
    <property type="match status" value="1"/>
</dbReference>
<protein>
    <submittedName>
        <fullName evidence="2">GCN5-related N-acetyltransferase</fullName>
    </submittedName>
</protein>
<feature type="domain" description="N-acetyltransferase" evidence="1">
    <location>
        <begin position="43"/>
        <end position="202"/>
    </location>
</feature>
<dbReference type="Pfam" id="PF13302">
    <property type="entry name" value="Acetyltransf_3"/>
    <property type="match status" value="1"/>
</dbReference>
<evidence type="ECO:0000259" key="1">
    <source>
        <dbReference type="PROSITE" id="PS51186"/>
    </source>
</evidence>
<evidence type="ECO:0000313" key="2">
    <source>
        <dbReference type="EMBL" id="ABK17163.1"/>
    </source>
</evidence>
<dbReference type="eggNOG" id="COG1670">
    <property type="taxonomic scope" value="Bacteria"/>
</dbReference>
<dbReference type="AlphaFoldDB" id="A0LIB1"/>
<evidence type="ECO:0000313" key="3">
    <source>
        <dbReference type="Proteomes" id="UP000001784"/>
    </source>
</evidence>
<reference evidence="2 3" key="1">
    <citation type="submission" date="2006-10" db="EMBL/GenBank/DDBJ databases">
        <title>Complete sequence of Syntrophobacter fumaroxidans MPOB.</title>
        <authorList>
            <consortium name="US DOE Joint Genome Institute"/>
            <person name="Copeland A."/>
            <person name="Lucas S."/>
            <person name="Lapidus A."/>
            <person name="Barry K."/>
            <person name="Detter J.C."/>
            <person name="Glavina del Rio T."/>
            <person name="Hammon N."/>
            <person name="Israni S."/>
            <person name="Pitluck S."/>
            <person name="Goltsman E.G."/>
            <person name="Martinez M."/>
            <person name="Schmutz J."/>
            <person name="Larimer F."/>
            <person name="Land M."/>
            <person name="Hauser L."/>
            <person name="Kyrpides N."/>
            <person name="Kim E."/>
            <person name="Boone D.R."/>
            <person name="Brockman F."/>
            <person name="Culley D."/>
            <person name="Ferry J."/>
            <person name="Gunsalus R."/>
            <person name="McInerney M.J."/>
            <person name="Morrison M."/>
            <person name="Plugge C."/>
            <person name="Rohlin L."/>
            <person name="Scholten J."/>
            <person name="Sieber J."/>
            <person name="Stams A.J.M."/>
            <person name="Worm P."/>
            <person name="Henstra A.M."/>
            <person name="Richardson P."/>
        </authorList>
    </citation>
    <scope>NUCLEOTIDE SEQUENCE [LARGE SCALE GENOMIC DNA]</scope>
    <source>
        <strain evidence="3">DSM 10017 / MPOB</strain>
    </source>
</reference>
<dbReference type="EMBL" id="CP000478">
    <property type="protein sequence ID" value="ABK17163.1"/>
    <property type="molecule type" value="Genomic_DNA"/>
</dbReference>